<dbReference type="CDD" id="cd00291">
    <property type="entry name" value="SirA_YedF_YeeD"/>
    <property type="match status" value="1"/>
</dbReference>
<accession>A0A271KPH7</accession>
<dbReference type="OrthoDB" id="9797551at2"/>
<dbReference type="Proteomes" id="UP000215931">
    <property type="component" value="Unassembled WGS sequence"/>
</dbReference>
<keyword evidence="4" id="KW-1185">Reference proteome</keyword>
<dbReference type="PANTHER" id="PTHR33279:SF6">
    <property type="entry name" value="SULFUR CARRIER PROTEIN YEDF-RELATED"/>
    <property type="match status" value="1"/>
</dbReference>
<proteinExistence type="inferred from homology"/>
<sequence>MSSEPIVIDTRRLNCPLPVIRSRRAAKSLPAGAQILVECTDPLAKIDIPHFATADGHRLVSSGENGNVLWFLIELGGGNASG</sequence>
<reference evidence="3 4" key="1">
    <citation type="submission" date="2017-08" db="EMBL/GenBank/DDBJ databases">
        <title>Mesorhizobium wenxinae sp. nov., a novel rhizobial species isolated from root nodules of chickpea (Cicer arietinum L.).</title>
        <authorList>
            <person name="Zhang J."/>
        </authorList>
    </citation>
    <scope>NUCLEOTIDE SEQUENCE [LARGE SCALE GENOMIC DNA]</scope>
    <source>
        <strain evidence="4">WYCCWR 10019</strain>
    </source>
</reference>
<protein>
    <recommendedName>
        <fullName evidence="2">UPF0033 domain-containing protein</fullName>
    </recommendedName>
</protein>
<dbReference type="PANTHER" id="PTHR33279">
    <property type="entry name" value="SULFUR CARRIER PROTEIN YEDF-RELATED"/>
    <property type="match status" value="1"/>
</dbReference>
<dbReference type="InterPro" id="IPR036868">
    <property type="entry name" value="TusA-like_sf"/>
</dbReference>
<name>A0A271KPH7_9HYPH</name>
<dbReference type="SUPFAM" id="SSF64307">
    <property type="entry name" value="SirA-like"/>
    <property type="match status" value="1"/>
</dbReference>
<evidence type="ECO:0000256" key="1">
    <source>
        <dbReference type="ARBA" id="ARBA00008984"/>
    </source>
</evidence>
<evidence type="ECO:0000313" key="4">
    <source>
        <dbReference type="Proteomes" id="UP000215931"/>
    </source>
</evidence>
<organism evidence="3 4">
    <name type="scientific">Mesorhizobium wenxiniae</name>
    <dbReference type="NCBI Taxonomy" id="2014805"/>
    <lineage>
        <taxon>Bacteria</taxon>
        <taxon>Pseudomonadati</taxon>
        <taxon>Pseudomonadota</taxon>
        <taxon>Alphaproteobacteria</taxon>
        <taxon>Hyphomicrobiales</taxon>
        <taxon>Phyllobacteriaceae</taxon>
        <taxon>Mesorhizobium</taxon>
    </lineage>
</organism>
<dbReference type="Gene3D" id="3.30.110.40">
    <property type="entry name" value="TusA-like domain"/>
    <property type="match status" value="1"/>
</dbReference>
<dbReference type="EMBL" id="NPKH01000011">
    <property type="protein sequence ID" value="PAP96929.1"/>
    <property type="molecule type" value="Genomic_DNA"/>
</dbReference>
<evidence type="ECO:0000313" key="3">
    <source>
        <dbReference type="EMBL" id="PAP96929.1"/>
    </source>
</evidence>
<comment type="similarity">
    <text evidence="1">Belongs to the sulfur carrier protein TusA family.</text>
</comment>
<dbReference type="Pfam" id="PF01206">
    <property type="entry name" value="TusA"/>
    <property type="match status" value="1"/>
</dbReference>
<feature type="domain" description="UPF0033" evidence="2">
    <location>
        <begin position="7"/>
        <end position="74"/>
    </location>
</feature>
<dbReference type="InterPro" id="IPR001455">
    <property type="entry name" value="TusA-like"/>
</dbReference>
<evidence type="ECO:0000259" key="2">
    <source>
        <dbReference type="Pfam" id="PF01206"/>
    </source>
</evidence>
<dbReference type="AlphaFoldDB" id="A0A271KPH7"/>
<gene>
    <name evidence="3" type="ORF">CIT31_04370</name>
</gene>
<comment type="caution">
    <text evidence="3">The sequence shown here is derived from an EMBL/GenBank/DDBJ whole genome shotgun (WGS) entry which is preliminary data.</text>
</comment>